<organism evidence="1 2">
    <name type="scientific">Pluteus cervinus</name>
    <dbReference type="NCBI Taxonomy" id="181527"/>
    <lineage>
        <taxon>Eukaryota</taxon>
        <taxon>Fungi</taxon>
        <taxon>Dikarya</taxon>
        <taxon>Basidiomycota</taxon>
        <taxon>Agaricomycotina</taxon>
        <taxon>Agaricomycetes</taxon>
        <taxon>Agaricomycetidae</taxon>
        <taxon>Agaricales</taxon>
        <taxon>Pluteineae</taxon>
        <taxon>Pluteaceae</taxon>
        <taxon>Pluteus</taxon>
    </lineage>
</organism>
<gene>
    <name evidence="1" type="ORF">BDN72DRAFT_841437</name>
</gene>
<dbReference type="Proteomes" id="UP000308600">
    <property type="component" value="Unassembled WGS sequence"/>
</dbReference>
<sequence>MLNISASLKRCPTPGSREPIFPPELEREIMEETARSYPGSAVSLALVSRRARMWMETFIYETVTLSTIAICERFLYTMKQRPLSFFVAHVKSLCIPGDIPPSDAEKVLVVCQGVVNLACWPMNGPPLFHLVSDLRPKRLSINTSGMFGVNVPPDFRHPFFQNVTHLEIVDWLWCSWSGLEFIPCLTHLALDLDNYHDGVVDRLRQIMSSCRTLAVCICFVPSDRAMIQAQKAVSNIDDKRLVVLSDSDPLENWEASLKGDRGGSYASLWEFATAIVEDRSNDTMDDLEAESHD</sequence>
<reference evidence="1 2" key="1">
    <citation type="journal article" date="2019" name="Nat. Ecol. Evol.">
        <title>Megaphylogeny resolves global patterns of mushroom evolution.</title>
        <authorList>
            <person name="Varga T."/>
            <person name="Krizsan K."/>
            <person name="Foldi C."/>
            <person name="Dima B."/>
            <person name="Sanchez-Garcia M."/>
            <person name="Sanchez-Ramirez S."/>
            <person name="Szollosi G.J."/>
            <person name="Szarkandi J.G."/>
            <person name="Papp V."/>
            <person name="Albert L."/>
            <person name="Andreopoulos W."/>
            <person name="Angelini C."/>
            <person name="Antonin V."/>
            <person name="Barry K.W."/>
            <person name="Bougher N.L."/>
            <person name="Buchanan P."/>
            <person name="Buyck B."/>
            <person name="Bense V."/>
            <person name="Catcheside P."/>
            <person name="Chovatia M."/>
            <person name="Cooper J."/>
            <person name="Damon W."/>
            <person name="Desjardin D."/>
            <person name="Finy P."/>
            <person name="Geml J."/>
            <person name="Haridas S."/>
            <person name="Hughes K."/>
            <person name="Justo A."/>
            <person name="Karasinski D."/>
            <person name="Kautmanova I."/>
            <person name="Kiss B."/>
            <person name="Kocsube S."/>
            <person name="Kotiranta H."/>
            <person name="LaButti K.M."/>
            <person name="Lechner B.E."/>
            <person name="Liimatainen K."/>
            <person name="Lipzen A."/>
            <person name="Lukacs Z."/>
            <person name="Mihaltcheva S."/>
            <person name="Morgado L.N."/>
            <person name="Niskanen T."/>
            <person name="Noordeloos M.E."/>
            <person name="Ohm R.A."/>
            <person name="Ortiz-Santana B."/>
            <person name="Ovrebo C."/>
            <person name="Racz N."/>
            <person name="Riley R."/>
            <person name="Savchenko A."/>
            <person name="Shiryaev A."/>
            <person name="Soop K."/>
            <person name="Spirin V."/>
            <person name="Szebenyi C."/>
            <person name="Tomsovsky M."/>
            <person name="Tulloss R.E."/>
            <person name="Uehling J."/>
            <person name="Grigoriev I.V."/>
            <person name="Vagvolgyi C."/>
            <person name="Papp T."/>
            <person name="Martin F.M."/>
            <person name="Miettinen O."/>
            <person name="Hibbett D.S."/>
            <person name="Nagy L.G."/>
        </authorList>
    </citation>
    <scope>NUCLEOTIDE SEQUENCE [LARGE SCALE GENOMIC DNA]</scope>
    <source>
        <strain evidence="1 2">NL-1719</strain>
    </source>
</reference>
<dbReference type="EMBL" id="ML208345">
    <property type="protein sequence ID" value="TFK68745.1"/>
    <property type="molecule type" value="Genomic_DNA"/>
</dbReference>
<evidence type="ECO:0000313" key="2">
    <source>
        <dbReference type="Proteomes" id="UP000308600"/>
    </source>
</evidence>
<name>A0ACD3ASQ1_9AGAR</name>
<evidence type="ECO:0000313" key="1">
    <source>
        <dbReference type="EMBL" id="TFK68745.1"/>
    </source>
</evidence>
<keyword evidence="2" id="KW-1185">Reference proteome</keyword>
<proteinExistence type="predicted"/>
<protein>
    <submittedName>
        <fullName evidence="1">Uncharacterized protein</fullName>
    </submittedName>
</protein>
<accession>A0ACD3ASQ1</accession>